<organism evidence="1 2">
    <name type="scientific">Candidatus Methanogaster sp</name>
    <dbReference type="NCBI Taxonomy" id="3386292"/>
    <lineage>
        <taxon>Archaea</taxon>
        <taxon>Methanobacteriati</taxon>
        <taxon>Methanobacteriota</taxon>
        <taxon>Stenosarchaea group</taxon>
        <taxon>Methanomicrobia</taxon>
        <taxon>Methanosarcinales</taxon>
        <taxon>ANME-2 cluster</taxon>
        <taxon>Candidatus Methanogasteraceae</taxon>
        <taxon>Candidatus Methanogaster</taxon>
    </lineage>
</organism>
<protein>
    <submittedName>
        <fullName evidence="1">ATP-dependent DNA helicase</fullName>
    </submittedName>
</protein>
<keyword evidence="1" id="KW-0378">Hydrolase</keyword>
<comment type="caution">
    <text evidence="1">The sequence shown here is derived from an EMBL/GenBank/DDBJ whole genome shotgun (WGS) entry which is preliminary data.</text>
</comment>
<reference evidence="1" key="1">
    <citation type="submission" date="2018-01" db="EMBL/GenBank/DDBJ databases">
        <authorList>
            <person name="Krukenberg V."/>
        </authorList>
    </citation>
    <scope>NUCLEOTIDE SEQUENCE</scope>
    <source>
        <strain evidence="1">E20ANME2</strain>
    </source>
</reference>
<accession>A0AC61KYZ6</accession>
<proteinExistence type="predicted"/>
<dbReference type="EMBL" id="PQXF01000064">
    <property type="protein sequence ID" value="PXF57277.1"/>
    <property type="molecule type" value="Genomic_DNA"/>
</dbReference>
<gene>
    <name evidence="1" type="ORF">C4B59_15475</name>
</gene>
<name>A0AC61KYZ6_9EURY</name>
<keyword evidence="1" id="KW-0347">Helicase</keyword>
<evidence type="ECO:0000313" key="2">
    <source>
        <dbReference type="Proteomes" id="UP000248329"/>
    </source>
</evidence>
<sequence>MSIQKLLSSPESKTLEFKEAAPSSLSIAKTTCAFANGGGGSIIIGVRDKSREIIGIDELGIPDLEEKISNMIYTLVEPTPAFNAIVYNIEGKLLLKIEIFPGSLKPYHLKNKGELEGTYIRLGSTNRKADLDIIEELRRRRMNIGFDETYVLEASVKDIDVENIKRYLESRKKARDVPVAEPDTAFLKKIKAIKQYNGDVYPTVAGILLFSSEPENYIPGAVVRCARFMGNDMDEFIDQRIITGSLFTQAEETIAFFKKNIRRSAKIEGLYRIEEYEYPEKAIREALVNALCHRDYSRMGADIKFAIFDNRIEITSPGGLLPNITIEDLGTGVSELRNRVIGKIFSESGMIEGYGTGILRIRKYIEERGLVQPEFRDYEGFFKVVFYNTEPDDGEVEKVDGEVEKVDGEVEKVDGEVEKVDGEVEKLTEHQKTILHLIKNNPSISKKEMSETVGIRPSSIDKNIATLKDKQYLRRVGPAKGGHWELIRKLD</sequence>
<keyword evidence="1" id="KW-0067">ATP-binding</keyword>
<evidence type="ECO:0000313" key="1">
    <source>
        <dbReference type="EMBL" id="PXF57277.1"/>
    </source>
</evidence>
<dbReference type="Proteomes" id="UP000248329">
    <property type="component" value="Unassembled WGS sequence"/>
</dbReference>
<keyword evidence="1" id="KW-0547">Nucleotide-binding</keyword>